<reference evidence="8 9" key="1">
    <citation type="journal article" date="2018" name="Nat. Ecol. Evol.">
        <title>Pezizomycetes genomes reveal the molecular basis of ectomycorrhizal truffle lifestyle.</title>
        <authorList>
            <person name="Murat C."/>
            <person name="Payen T."/>
            <person name="Noel B."/>
            <person name="Kuo A."/>
            <person name="Morin E."/>
            <person name="Chen J."/>
            <person name="Kohler A."/>
            <person name="Krizsan K."/>
            <person name="Balestrini R."/>
            <person name="Da Silva C."/>
            <person name="Montanini B."/>
            <person name="Hainaut M."/>
            <person name="Levati E."/>
            <person name="Barry K.W."/>
            <person name="Belfiori B."/>
            <person name="Cichocki N."/>
            <person name="Clum A."/>
            <person name="Dockter R.B."/>
            <person name="Fauchery L."/>
            <person name="Guy J."/>
            <person name="Iotti M."/>
            <person name="Le Tacon F."/>
            <person name="Lindquist E.A."/>
            <person name="Lipzen A."/>
            <person name="Malagnac F."/>
            <person name="Mello A."/>
            <person name="Molinier V."/>
            <person name="Miyauchi S."/>
            <person name="Poulain J."/>
            <person name="Riccioni C."/>
            <person name="Rubini A."/>
            <person name="Sitrit Y."/>
            <person name="Splivallo R."/>
            <person name="Traeger S."/>
            <person name="Wang M."/>
            <person name="Zifcakova L."/>
            <person name="Wipf D."/>
            <person name="Zambonelli A."/>
            <person name="Paolocci F."/>
            <person name="Nowrousian M."/>
            <person name="Ottonello S."/>
            <person name="Baldrian P."/>
            <person name="Spatafora J.W."/>
            <person name="Henrissat B."/>
            <person name="Nagy L.G."/>
            <person name="Aury J.M."/>
            <person name="Wincker P."/>
            <person name="Grigoriev I.V."/>
            <person name="Bonfante P."/>
            <person name="Martin F.M."/>
        </authorList>
    </citation>
    <scope>NUCLEOTIDE SEQUENCE [LARGE SCALE GENOMIC DNA]</scope>
    <source>
        <strain evidence="8 9">120613-1</strain>
    </source>
</reference>
<dbReference type="PANTHER" id="PTHR19241">
    <property type="entry name" value="ATP-BINDING CASSETTE TRANSPORTER"/>
    <property type="match status" value="1"/>
</dbReference>
<evidence type="ECO:0000259" key="7">
    <source>
        <dbReference type="Pfam" id="PF01061"/>
    </source>
</evidence>
<evidence type="ECO:0000256" key="5">
    <source>
        <dbReference type="ARBA" id="ARBA00023136"/>
    </source>
</evidence>
<feature type="non-terminal residue" evidence="8">
    <location>
        <position position="153"/>
    </location>
</feature>
<feature type="transmembrane region" description="Helical" evidence="6">
    <location>
        <begin position="104"/>
        <end position="130"/>
    </location>
</feature>
<dbReference type="Pfam" id="PF01061">
    <property type="entry name" value="ABC2_membrane"/>
    <property type="match status" value="1"/>
</dbReference>
<organism evidence="8 9">
    <name type="scientific">Choiromyces venosus 120613-1</name>
    <dbReference type="NCBI Taxonomy" id="1336337"/>
    <lineage>
        <taxon>Eukaryota</taxon>
        <taxon>Fungi</taxon>
        <taxon>Dikarya</taxon>
        <taxon>Ascomycota</taxon>
        <taxon>Pezizomycotina</taxon>
        <taxon>Pezizomycetes</taxon>
        <taxon>Pezizales</taxon>
        <taxon>Tuberaceae</taxon>
        <taxon>Choiromyces</taxon>
    </lineage>
</organism>
<dbReference type="EMBL" id="ML120365">
    <property type="protein sequence ID" value="RPB02914.1"/>
    <property type="molecule type" value="Genomic_DNA"/>
</dbReference>
<keyword evidence="3 6" id="KW-0812">Transmembrane</keyword>
<sequence length="153" mass="17667">MTLTIPPPLIQLLHPKFLHFRHLFMAREYANKIYHSSAFVIDAILVEIPYSIVAGTIYFIDWFYPIGFPRDSFTVGYTYSLMLLFELYYVSFGQAIAVFSPNELLASLLVPVFFLFVVSFCGVVVLYAAIPKFWCFDYYVMCWNAGDTARHAL</sequence>
<keyword evidence="5 6" id="KW-0472">Membrane</keyword>
<feature type="domain" description="ABC-2 type transporter transmembrane" evidence="7">
    <location>
        <begin position="8"/>
        <end position="140"/>
    </location>
</feature>
<keyword evidence="2" id="KW-0813">Transport</keyword>
<evidence type="ECO:0000256" key="3">
    <source>
        <dbReference type="ARBA" id="ARBA00022692"/>
    </source>
</evidence>
<dbReference type="OrthoDB" id="245989at2759"/>
<dbReference type="GO" id="GO:0140359">
    <property type="term" value="F:ABC-type transporter activity"/>
    <property type="evidence" value="ECO:0007669"/>
    <property type="project" value="InterPro"/>
</dbReference>
<dbReference type="GO" id="GO:0016020">
    <property type="term" value="C:membrane"/>
    <property type="evidence" value="ECO:0007669"/>
    <property type="project" value="UniProtKB-SubCell"/>
</dbReference>
<proteinExistence type="predicted"/>
<accession>A0A3N4JX29</accession>
<evidence type="ECO:0000256" key="2">
    <source>
        <dbReference type="ARBA" id="ARBA00022448"/>
    </source>
</evidence>
<keyword evidence="9" id="KW-1185">Reference proteome</keyword>
<evidence type="ECO:0000256" key="6">
    <source>
        <dbReference type="SAM" id="Phobius"/>
    </source>
</evidence>
<name>A0A3N4JX29_9PEZI</name>
<comment type="subcellular location">
    <subcellularLocation>
        <location evidence="1">Membrane</location>
        <topology evidence="1">Multi-pass membrane protein</topology>
    </subcellularLocation>
</comment>
<feature type="transmembrane region" description="Helical" evidence="6">
    <location>
        <begin position="39"/>
        <end position="60"/>
    </location>
</feature>
<protein>
    <recommendedName>
        <fullName evidence="7">ABC-2 type transporter transmembrane domain-containing protein</fullName>
    </recommendedName>
</protein>
<gene>
    <name evidence="8" type="ORF">L873DRAFT_1801496</name>
</gene>
<keyword evidence="4 6" id="KW-1133">Transmembrane helix</keyword>
<dbReference type="Proteomes" id="UP000276215">
    <property type="component" value="Unassembled WGS sequence"/>
</dbReference>
<dbReference type="InterPro" id="IPR013525">
    <property type="entry name" value="ABC2_TM"/>
</dbReference>
<dbReference type="STRING" id="1336337.A0A3N4JX29"/>
<feature type="transmembrane region" description="Helical" evidence="6">
    <location>
        <begin position="72"/>
        <end position="92"/>
    </location>
</feature>
<evidence type="ECO:0000256" key="1">
    <source>
        <dbReference type="ARBA" id="ARBA00004141"/>
    </source>
</evidence>
<dbReference type="AlphaFoldDB" id="A0A3N4JX29"/>
<evidence type="ECO:0000256" key="4">
    <source>
        <dbReference type="ARBA" id="ARBA00022989"/>
    </source>
</evidence>
<evidence type="ECO:0000313" key="9">
    <source>
        <dbReference type="Proteomes" id="UP000276215"/>
    </source>
</evidence>
<evidence type="ECO:0000313" key="8">
    <source>
        <dbReference type="EMBL" id="RPB02914.1"/>
    </source>
</evidence>